<proteinExistence type="inferred from homology"/>
<evidence type="ECO:0000256" key="3">
    <source>
        <dbReference type="ARBA" id="ARBA00023295"/>
    </source>
</evidence>
<dbReference type="ExpressionAtlas" id="A0A3L6DQ63">
    <property type="expression patterns" value="baseline and differential"/>
</dbReference>
<comment type="similarity">
    <text evidence="1">Belongs to the IUNH family.</text>
</comment>
<dbReference type="InterPro" id="IPR023186">
    <property type="entry name" value="IUNH"/>
</dbReference>
<evidence type="ECO:0000259" key="4">
    <source>
        <dbReference type="Pfam" id="PF01156"/>
    </source>
</evidence>
<protein>
    <submittedName>
        <fullName evidence="5">Putative uridine nucleosidase 2</fullName>
    </submittedName>
</protein>
<dbReference type="Proteomes" id="UP000251960">
    <property type="component" value="Chromosome 8"/>
</dbReference>
<dbReference type="SUPFAM" id="SSF53590">
    <property type="entry name" value="Nucleoside hydrolase"/>
    <property type="match status" value="1"/>
</dbReference>
<dbReference type="Pfam" id="PF01156">
    <property type="entry name" value="IU_nuc_hydro"/>
    <property type="match status" value="1"/>
</dbReference>
<feature type="domain" description="Inosine/uridine-preferring nucleoside hydrolase" evidence="4">
    <location>
        <begin position="44"/>
        <end position="85"/>
    </location>
</feature>
<dbReference type="PANTHER" id="PTHR12304">
    <property type="entry name" value="INOSINE-URIDINE PREFERRING NUCLEOSIDE HYDROLASE"/>
    <property type="match status" value="1"/>
</dbReference>
<dbReference type="PANTHER" id="PTHR12304:SF4">
    <property type="entry name" value="URIDINE NUCLEOSIDASE"/>
    <property type="match status" value="1"/>
</dbReference>
<dbReference type="InterPro" id="IPR036452">
    <property type="entry name" value="Ribo_hydro-like"/>
</dbReference>
<dbReference type="AlphaFoldDB" id="A0A3L6DQ63"/>
<evidence type="ECO:0000256" key="1">
    <source>
        <dbReference type="ARBA" id="ARBA00009176"/>
    </source>
</evidence>
<keyword evidence="2" id="KW-0378">Hydrolase</keyword>
<reference evidence="5 6" key="1">
    <citation type="journal article" date="2018" name="Nat. Genet.">
        <title>Extensive intraspecific gene order and gene structural variations between Mo17 and other maize genomes.</title>
        <authorList>
            <person name="Sun S."/>
            <person name="Zhou Y."/>
            <person name="Chen J."/>
            <person name="Shi J."/>
            <person name="Zhao H."/>
            <person name="Zhao H."/>
            <person name="Song W."/>
            <person name="Zhang M."/>
            <person name="Cui Y."/>
            <person name="Dong X."/>
            <person name="Liu H."/>
            <person name="Ma X."/>
            <person name="Jiao Y."/>
            <person name="Wang B."/>
            <person name="Wei X."/>
            <person name="Stein J.C."/>
            <person name="Glaubitz J.C."/>
            <person name="Lu F."/>
            <person name="Yu G."/>
            <person name="Liang C."/>
            <person name="Fengler K."/>
            <person name="Li B."/>
            <person name="Rafalski A."/>
            <person name="Schnable P.S."/>
            <person name="Ware D.H."/>
            <person name="Buckler E.S."/>
            <person name="Lai J."/>
        </authorList>
    </citation>
    <scope>NUCLEOTIDE SEQUENCE [LARGE SCALE GENOMIC DNA]</scope>
    <source>
        <strain evidence="6">cv. Missouri 17</strain>
        <tissue evidence="5">Seedling</tissue>
    </source>
</reference>
<evidence type="ECO:0000256" key="2">
    <source>
        <dbReference type="ARBA" id="ARBA00022801"/>
    </source>
</evidence>
<dbReference type="GO" id="GO:0016799">
    <property type="term" value="F:hydrolase activity, hydrolyzing N-glycosyl compounds"/>
    <property type="evidence" value="ECO:0007669"/>
    <property type="project" value="InterPro"/>
</dbReference>
<evidence type="ECO:0000313" key="5">
    <source>
        <dbReference type="EMBL" id="PWZ10233.1"/>
    </source>
</evidence>
<dbReference type="InterPro" id="IPR001910">
    <property type="entry name" value="Inosine/uridine_hydrolase_dom"/>
</dbReference>
<sequence>MAVVEGMKKEIINTDPGIGRSMVLLLVVAFGSQSTDRTEPLFDGADDTMAIFLALRSPELEVLGLTTTFGNVHTALATRNALHLVPPPTFLPLSPPTLLVCSTHSDRGSHLLLMCVLELEAVGRTDIPVAEGSHPTIKRLMPPMLGQKQASMLNIVTGSHIWVEDKDLSRVDGEVFRIDGQNAHVRTTKGKAARGYLY</sequence>
<accession>A0A3L6DQ63</accession>
<dbReference type="Gene3D" id="3.90.245.10">
    <property type="entry name" value="Ribonucleoside hydrolase-like"/>
    <property type="match status" value="1"/>
</dbReference>
<gene>
    <name evidence="5" type="primary">URH2_1</name>
    <name evidence="5" type="ORF">Zm00014a_026911</name>
</gene>
<evidence type="ECO:0000313" key="6">
    <source>
        <dbReference type="Proteomes" id="UP000251960"/>
    </source>
</evidence>
<name>A0A3L6DQ63_MAIZE</name>
<dbReference type="EMBL" id="NCVQ01000009">
    <property type="protein sequence ID" value="PWZ10233.1"/>
    <property type="molecule type" value="Genomic_DNA"/>
</dbReference>
<comment type="caution">
    <text evidence="5">The sequence shown here is derived from an EMBL/GenBank/DDBJ whole genome shotgun (WGS) entry which is preliminary data.</text>
</comment>
<keyword evidence="3" id="KW-0326">Glycosidase</keyword>
<organism evidence="5 6">
    <name type="scientific">Zea mays</name>
    <name type="common">Maize</name>
    <dbReference type="NCBI Taxonomy" id="4577"/>
    <lineage>
        <taxon>Eukaryota</taxon>
        <taxon>Viridiplantae</taxon>
        <taxon>Streptophyta</taxon>
        <taxon>Embryophyta</taxon>
        <taxon>Tracheophyta</taxon>
        <taxon>Spermatophyta</taxon>
        <taxon>Magnoliopsida</taxon>
        <taxon>Liliopsida</taxon>
        <taxon>Poales</taxon>
        <taxon>Poaceae</taxon>
        <taxon>PACMAD clade</taxon>
        <taxon>Panicoideae</taxon>
        <taxon>Andropogonodae</taxon>
        <taxon>Andropogoneae</taxon>
        <taxon>Tripsacinae</taxon>
        <taxon>Zea</taxon>
    </lineage>
</organism>